<keyword evidence="3" id="KW-1185">Reference proteome</keyword>
<evidence type="ECO:0000313" key="2">
    <source>
        <dbReference type="EMBL" id="OSC98722.1"/>
    </source>
</evidence>
<gene>
    <name evidence="2" type="ORF">PYCCODRAFT_968895</name>
</gene>
<feature type="compositionally biased region" description="Polar residues" evidence="1">
    <location>
        <begin position="54"/>
        <end position="64"/>
    </location>
</feature>
<reference evidence="2 3" key="1">
    <citation type="journal article" date="2015" name="Biotechnol. Biofuels">
        <title>Enhanced degradation of softwood versus hardwood by the white-rot fungus Pycnoporus coccineus.</title>
        <authorList>
            <person name="Couturier M."/>
            <person name="Navarro D."/>
            <person name="Chevret D."/>
            <person name="Henrissat B."/>
            <person name="Piumi F."/>
            <person name="Ruiz-Duenas F.J."/>
            <person name="Martinez A.T."/>
            <person name="Grigoriev I.V."/>
            <person name="Riley R."/>
            <person name="Lipzen A."/>
            <person name="Berrin J.G."/>
            <person name="Master E.R."/>
            <person name="Rosso M.N."/>
        </authorList>
    </citation>
    <scope>NUCLEOTIDE SEQUENCE [LARGE SCALE GENOMIC DNA]</scope>
    <source>
        <strain evidence="2 3">BRFM310</strain>
    </source>
</reference>
<evidence type="ECO:0000313" key="3">
    <source>
        <dbReference type="Proteomes" id="UP000193067"/>
    </source>
</evidence>
<proteinExistence type="predicted"/>
<evidence type="ECO:0000256" key="1">
    <source>
        <dbReference type="SAM" id="MobiDB-lite"/>
    </source>
</evidence>
<dbReference type="AlphaFoldDB" id="A0A1Y2IDZ4"/>
<protein>
    <submittedName>
        <fullName evidence="2">Uncharacterized protein</fullName>
    </submittedName>
</protein>
<feature type="compositionally biased region" description="Pro residues" evidence="1">
    <location>
        <begin position="77"/>
        <end position="94"/>
    </location>
</feature>
<accession>A0A1Y2IDZ4</accession>
<organism evidence="2 3">
    <name type="scientific">Trametes coccinea (strain BRFM310)</name>
    <name type="common">Pycnoporus coccineus</name>
    <dbReference type="NCBI Taxonomy" id="1353009"/>
    <lineage>
        <taxon>Eukaryota</taxon>
        <taxon>Fungi</taxon>
        <taxon>Dikarya</taxon>
        <taxon>Basidiomycota</taxon>
        <taxon>Agaricomycotina</taxon>
        <taxon>Agaricomycetes</taxon>
        <taxon>Polyporales</taxon>
        <taxon>Polyporaceae</taxon>
        <taxon>Trametes</taxon>
    </lineage>
</organism>
<dbReference type="Proteomes" id="UP000193067">
    <property type="component" value="Unassembled WGS sequence"/>
</dbReference>
<feature type="compositionally biased region" description="Basic and acidic residues" evidence="1">
    <location>
        <begin position="67"/>
        <end position="76"/>
    </location>
</feature>
<sequence>MRAVVCVCCGRRAPSSVLRLQPGPVARVVRVLAVLELEREPGEREHKRGRVTISFDSESLSNARGHTHPESRHPADKAPPPFPLLASRPTPPPPPLTAMNPPLPWPGPCARSPRHALPRTHKKVSLAPLAGYLARLLSLLSSYIRSPPAASPGSSTLLCHHWALATLHARSTSRFHPRRPRPLSLVGHTCCSS</sequence>
<name>A0A1Y2IDZ4_TRAC3</name>
<feature type="region of interest" description="Disordered" evidence="1">
    <location>
        <begin position="41"/>
        <end position="94"/>
    </location>
</feature>
<dbReference type="EMBL" id="KZ084135">
    <property type="protein sequence ID" value="OSC98722.1"/>
    <property type="molecule type" value="Genomic_DNA"/>
</dbReference>